<feature type="compositionally biased region" description="Polar residues" evidence="7">
    <location>
        <begin position="35"/>
        <end position="44"/>
    </location>
</feature>
<feature type="compositionally biased region" description="Low complexity" evidence="7">
    <location>
        <begin position="208"/>
        <end position="223"/>
    </location>
</feature>
<accession>A0A9P1MBB8</accession>
<feature type="domain" description="Protein kinase" evidence="8">
    <location>
        <begin position="492"/>
        <end position="777"/>
    </location>
</feature>
<dbReference type="CDD" id="cd14131">
    <property type="entry name" value="PKc_Mps1"/>
    <property type="match status" value="1"/>
</dbReference>
<dbReference type="GO" id="GO:0007094">
    <property type="term" value="P:mitotic spindle assembly checkpoint signaling"/>
    <property type="evidence" value="ECO:0007669"/>
    <property type="project" value="TreeGrafter"/>
</dbReference>
<keyword evidence="2" id="KW-0808">Transferase</keyword>
<evidence type="ECO:0000256" key="4">
    <source>
        <dbReference type="ARBA" id="ARBA00022777"/>
    </source>
</evidence>
<keyword evidence="1" id="KW-0723">Serine/threonine-protein kinase</keyword>
<dbReference type="PANTHER" id="PTHR22974:SF21">
    <property type="entry name" value="DUAL SPECIFICITY PROTEIN KINASE TTK"/>
    <property type="match status" value="1"/>
</dbReference>
<protein>
    <recommendedName>
        <fullName evidence="8">Protein kinase domain-containing protein</fullName>
    </recommendedName>
</protein>
<evidence type="ECO:0000256" key="2">
    <source>
        <dbReference type="ARBA" id="ARBA00022679"/>
    </source>
</evidence>
<dbReference type="InterPro" id="IPR008271">
    <property type="entry name" value="Ser/Thr_kinase_AS"/>
</dbReference>
<dbReference type="Proteomes" id="UP000838763">
    <property type="component" value="Unassembled WGS sequence"/>
</dbReference>
<evidence type="ECO:0000259" key="8">
    <source>
        <dbReference type="PROSITE" id="PS50011"/>
    </source>
</evidence>
<organism evidence="9 10">
    <name type="scientific">Parascedosporium putredinis</name>
    <dbReference type="NCBI Taxonomy" id="1442378"/>
    <lineage>
        <taxon>Eukaryota</taxon>
        <taxon>Fungi</taxon>
        <taxon>Dikarya</taxon>
        <taxon>Ascomycota</taxon>
        <taxon>Pezizomycotina</taxon>
        <taxon>Sordariomycetes</taxon>
        <taxon>Hypocreomycetidae</taxon>
        <taxon>Microascales</taxon>
        <taxon>Microascaceae</taxon>
        <taxon>Parascedosporium</taxon>
    </lineage>
</organism>
<dbReference type="EMBL" id="CALLCH030000016">
    <property type="protein sequence ID" value="CAI4217119.1"/>
    <property type="molecule type" value="Genomic_DNA"/>
</dbReference>
<dbReference type="InterPro" id="IPR011009">
    <property type="entry name" value="Kinase-like_dom_sf"/>
</dbReference>
<evidence type="ECO:0000256" key="5">
    <source>
        <dbReference type="ARBA" id="ARBA00022840"/>
    </source>
</evidence>
<dbReference type="Pfam" id="PF00069">
    <property type="entry name" value="Pkinase"/>
    <property type="match status" value="1"/>
</dbReference>
<dbReference type="Gene3D" id="1.10.510.10">
    <property type="entry name" value="Transferase(Phosphotransferase) domain 1"/>
    <property type="match status" value="1"/>
</dbReference>
<dbReference type="FunFam" id="3.30.200.20:FF:000131">
    <property type="entry name" value="Dual specificity protein kinase TTK"/>
    <property type="match status" value="1"/>
</dbReference>
<comment type="caution">
    <text evidence="9">The sequence shown here is derived from an EMBL/GenBank/DDBJ whole genome shotgun (WGS) entry which is preliminary data.</text>
</comment>
<proteinExistence type="predicted"/>
<keyword evidence="10" id="KW-1185">Reference proteome</keyword>
<feature type="compositionally biased region" description="Basic residues" evidence="7">
    <location>
        <begin position="270"/>
        <end position="279"/>
    </location>
</feature>
<dbReference type="SUPFAM" id="SSF56112">
    <property type="entry name" value="Protein kinase-like (PK-like)"/>
    <property type="match status" value="1"/>
</dbReference>
<feature type="region of interest" description="Disordered" evidence="7">
    <location>
        <begin position="267"/>
        <end position="381"/>
    </location>
</feature>
<evidence type="ECO:0000313" key="10">
    <source>
        <dbReference type="Proteomes" id="UP000838763"/>
    </source>
</evidence>
<dbReference type="AlphaFoldDB" id="A0A9P1MBB8"/>
<dbReference type="GO" id="GO:0004674">
    <property type="term" value="F:protein serine/threonine kinase activity"/>
    <property type="evidence" value="ECO:0007669"/>
    <property type="project" value="UniProtKB-KW"/>
</dbReference>
<keyword evidence="3 6" id="KW-0547">Nucleotide-binding</keyword>
<dbReference type="InterPro" id="IPR000719">
    <property type="entry name" value="Prot_kinase_dom"/>
</dbReference>
<dbReference type="PROSITE" id="PS00107">
    <property type="entry name" value="PROTEIN_KINASE_ATP"/>
    <property type="match status" value="1"/>
</dbReference>
<dbReference type="PROSITE" id="PS00108">
    <property type="entry name" value="PROTEIN_KINASE_ST"/>
    <property type="match status" value="1"/>
</dbReference>
<evidence type="ECO:0000256" key="7">
    <source>
        <dbReference type="SAM" id="MobiDB-lite"/>
    </source>
</evidence>
<evidence type="ECO:0000256" key="6">
    <source>
        <dbReference type="PROSITE-ProRule" id="PRU10141"/>
    </source>
</evidence>
<dbReference type="GO" id="GO:0033316">
    <property type="term" value="P:meiotic spindle assembly checkpoint signaling"/>
    <property type="evidence" value="ECO:0007669"/>
    <property type="project" value="TreeGrafter"/>
</dbReference>
<evidence type="ECO:0000313" key="9">
    <source>
        <dbReference type="EMBL" id="CAI4217119.1"/>
    </source>
</evidence>
<dbReference type="GO" id="GO:0098813">
    <property type="term" value="P:nuclear chromosome segregation"/>
    <property type="evidence" value="ECO:0007669"/>
    <property type="project" value="UniProtKB-ARBA"/>
</dbReference>
<dbReference type="OrthoDB" id="20524at2759"/>
<sequence length="836" mass="91535">MGSSHAPPLTRRTSQRQASLRRPPSRTLKRHESNPAPNAGSQPQYGAMHDSSDDEMPVPMKLSALTKALLDDGGPAAAQQMRQATRQAASPPRTRRRSALSTSQAAPEEGRRSLRSGSSQPFQDANGRSSRGPSPLKAERTLEQPGPDEEKVHVHNRIYFHFPTPGQIVHLRLRQGRSPPPPADVNTPAQQPRVVRIASGSSAARGKSTTSSAVSSARSVPVSGHSSQADHEALDEPGTAARNSAHMGSVSRAGNVGRLEDNLALQSSMRIKRVGKRTPKRGDGELMGSSQDPDSQKADPTPGGEGLGSSFYASNKYADFASGSPVSSKDLHRRHASLADMRMSSSARLSPAVRHPEPEARPEKEHVEPEPLHEPAPEPRIPARIQPVMMPSAHDQENEIPSASGTSSRFPPGEARRRGHGAASPTIRGARTKGDGVSGEEAPLLNESQYSPPPRASPPKMSVVDVATTSAGAVTTQVKQRRNVIKVNGKCYTRLDVVGRGGSAKVYRVTAENGKMWALKRVSLEHADENTVRGFKSEIDLLTKLAKVERVISLLDYEMNDEKKVLTLVMELGEVDFNQFLKTRQPPDTGRFDPVFVRYYWNEMLECLLGVHDSDVVHSDLKPQNFVLVQGRLKLIDFGIANAIQTNETVHVHRETQIGTPNYMSPESLMDYNAMRGVRIPGQPKLMKLGKASDVWSLGCILYQMVYGLAPFGHIANPMARCQAIINWDYTIDFPGRGMGGVPVPPSLIRAMKRCLSREPHLRPTCEELLHPTDPFLFPAELHEKALPIDEELLGRIIQSVVTRCRERMPTDAETMSVWPAAYWASVKKAMNANRT</sequence>
<feature type="compositionally biased region" description="Polar residues" evidence="7">
    <location>
        <begin position="399"/>
        <end position="409"/>
    </location>
</feature>
<dbReference type="GO" id="GO:0005634">
    <property type="term" value="C:nucleus"/>
    <property type="evidence" value="ECO:0007669"/>
    <property type="project" value="TreeGrafter"/>
</dbReference>
<dbReference type="GO" id="GO:0005524">
    <property type="term" value="F:ATP binding"/>
    <property type="evidence" value="ECO:0007669"/>
    <property type="project" value="UniProtKB-UniRule"/>
</dbReference>
<keyword evidence="5 6" id="KW-0067">ATP-binding</keyword>
<feature type="binding site" evidence="6">
    <location>
        <position position="520"/>
    </location>
    <ligand>
        <name>ATP</name>
        <dbReference type="ChEBI" id="CHEBI:30616"/>
    </ligand>
</feature>
<evidence type="ECO:0000256" key="3">
    <source>
        <dbReference type="ARBA" id="ARBA00022741"/>
    </source>
</evidence>
<feature type="compositionally biased region" description="Low complexity" evidence="7">
    <location>
        <begin position="76"/>
        <end position="92"/>
    </location>
</feature>
<name>A0A9P1MBB8_9PEZI</name>
<reference evidence="9" key="1">
    <citation type="submission" date="2022-11" db="EMBL/GenBank/DDBJ databases">
        <authorList>
            <person name="Scott C."/>
            <person name="Bruce N."/>
        </authorList>
    </citation>
    <scope>NUCLEOTIDE SEQUENCE</scope>
</reference>
<feature type="region of interest" description="Disordered" evidence="7">
    <location>
        <begin position="198"/>
        <end position="234"/>
    </location>
</feature>
<dbReference type="InterPro" id="IPR027084">
    <property type="entry name" value="Mps1_cat"/>
</dbReference>
<feature type="region of interest" description="Disordered" evidence="7">
    <location>
        <begin position="1"/>
        <end position="60"/>
    </location>
</feature>
<evidence type="ECO:0000256" key="1">
    <source>
        <dbReference type="ARBA" id="ARBA00022527"/>
    </source>
</evidence>
<gene>
    <name evidence="9" type="ORF">PPNO1_LOCUS6740</name>
</gene>
<dbReference type="SMART" id="SM00220">
    <property type="entry name" value="S_TKc"/>
    <property type="match status" value="1"/>
</dbReference>
<dbReference type="Gene3D" id="3.30.200.20">
    <property type="entry name" value="Phosphorylase Kinase, domain 1"/>
    <property type="match status" value="1"/>
</dbReference>
<feature type="region of interest" description="Disordered" evidence="7">
    <location>
        <begin position="393"/>
        <end position="461"/>
    </location>
</feature>
<dbReference type="PANTHER" id="PTHR22974">
    <property type="entry name" value="MIXED LINEAGE PROTEIN KINASE"/>
    <property type="match status" value="1"/>
</dbReference>
<feature type="compositionally biased region" description="Basic and acidic residues" evidence="7">
    <location>
        <begin position="137"/>
        <end position="150"/>
    </location>
</feature>
<dbReference type="GO" id="GO:0004712">
    <property type="term" value="F:protein serine/threonine/tyrosine kinase activity"/>
    <property type="evidence" value="ECO:0007669"/>
    <property type="project" value="TreeGrafter"/>
</dbReference>
<feature type="region of interest" description="Disordered" evidence="7">
    <location>
        <begin position="73"/>
        <end position="150"/>
    </location>
</feature>
<dbReference type="GO" id="GO:0034501">
    <property type="term" value="P:protein localization to kinetochore"/>
    <property type="evidence" value="ECO:0007669"/>
    <property type="project" value="TreeGrafter"/>
</dbReference>
<dbReference type="InterPro" id="IPR017441">
    <property type="entry name" value="Protein_kinase_ATP_BS"/>
</dbReference>
<keyword evidence="4" id="KW-0418">Kinase</keyword>
<dbReference type="PROSITE" id="PS50011">
    <property type="entry name" value="PROTEIN_KINASE_DOM"/>
    <property type="match status" value="1"/>
</dbReference>
<dbReference type="GO" id="GO:0000776">
    <property type="term" value="C:kinetochore"/>
    <property type="evidence" value="ECO:0007669"/>
    <property type="project" value="TreeGrafter"/>
</dbReference>
<feature type="compositionally biased region" description="Polar residues" evidence="7">
    <location>
        <begin position="120"/>
        <end position="132"/>
    </location>
</feature>
<feature type="compositionally biased region" description="Basic and acidic residues" evidence="7">
    <location>
        <begin position="354"/>
        <end position="377"/>
    </location>
</feature>